<comment type="caution">
    <text evidence="3">The sequence shown here is derived from an EMBL/GenBank/DDBJ whole genome shotgun (WGS) entry which is preliminary data.</text>
</comment>
<keyword evidence="4" id="KW-1185">Reference proteome</keyword>
<accession>A0A7K0CLI8</accession>
<feature type="compositionally biased region" description="Low complexity" evidence="1">
    <location>
        <begin position="33"/>
        <end position="57"/>
    </location>
</feature>
<feature type="chain" id="PRO_5038335974" description="Lipoprotein" evidence="2">
    <location>
        <begin position="23"/>
        <end position="185"/>
    </location>
</feature>
<sequence>MPASRRKATLRLLTVVALGALALTGCGEKGADDAAAPASVEATATADDGVDPAAADTEAPEEKAPFAGTKQFVTMEKAWTEGGVTKVSVRPAQKQKADGFEAWEIIQGTGEFTTVPLAEDARVLLTVQVRPDSDEAGRGEPVETPQDEFVTDFMGLEERLRENVGFDLSFDGEGRVTKLESLYTP</sequence>
<feature type="signal peptide" evidence="2">
    <location>
        <begin position="1"/>
        <end position="22"/>
    </location>
</feature>
<organism evidence="3 4">
    <name type="scientific">Streptomyces smaragdinus</name>
    <dbReference type="NCBI Taxonomy" id="2585196"/>
    <lineage>
        <taxon>Bacteria</taxon>
        <taxon>Bacillati</taxon>
        <taxon>Actinomycetota</taxon>
        <taxon>Actinomycetes</taxon>
        <taxon>Kitasatosporales</taxon>
        <taxon>Streptomycetaceae</taxon>
        <taxon>Streptomyces</taxon>
    </lineage>
</organism>
<dbReference type="RefSeq" id="WP_153454957.1">
    <property type="nucleotide sequence ID" value="NZ_WEGJ01000020.1"/>
</dbReference>
<dbReference type="OrthoDB" id="4328775at2"/>
<proteinExistence type="predicted"/>
<dbReference type="EMBL" id="WEGJ01000020">
    <property type="protein sequence ID" value="MQY14359.1"/>
    <property type="molecule type" value="Genomic_DNA"/>
</dbReference>
<protein>
    <recommendedName>
        <fullName evidence="5">Lipoprotein</fullName>
    </recommendedName>
</protein>
<reference evidence="3 4" key="1">
    <citation type="submission" date="2019-10" db="EMBL/GenBank/DDBJ databases">
        <title>Streptomyces smaragdinus sp. nov. and Streptomyces fabii sp. nov., isolated from the gut of fungus growing-termite Macrotermes natalensis.</title>
        <authorList>
            <person name="Schwitalla J."/>
            <person name="Benndorf R."/>
            <person name="Martin K."/>
            <person name="De Beer W."/>
            <person name="Kaster A.-K."/>
            <person name="Vollmers J."/>
            <person name="Poulsen M."/>
            <person name="Beemelmanns C."/>
        </authorList>
    </citation>
    <scope>NUCLEOTIDE SEQUENCE [LARGE SCALE GENOMIC DNA]</scope>
    <source>
        <strain evidence="3 4">RB5</strain>
    </source>
</reference>
<name>A0A7K0CLI8_9ACTN</name>
<evidence type="ECO:0008006" key="5">
    <source>
        <dbReference type="Google" id="ProtNLM"/>
    </source>
</evidence>
<dbReference type="AlphaFoldDB" id="A0A7K0CLI8"/>
<evidence type="ECO:0000313" key="3">
    <source>
        <dbReference type="EMBL" id="MQY14359.1"/>
    </source>
</evidence>
<keyword evidence="2" id="KW-0732">Signal</keyword>
<evidence type="ECO:0000313" key="4">
    <source>
        <dbReference type="Proteomes" id="UP000466345"/>
    </source>
</evidence>
<evidence type="ECO:0000256" key="1">
    <source>
        <dbReference type="SAM" id="MobiDB-lite"/>
    </source>
</evidence>
<evidence type="ECO:0000256" key="2">
    <source>
        <dbReference type="SAM" id="SignalP"/>
    </source>
</evidence>
<feature type="region of interest" description="Disordered" evidence="1">
    <location>
        <begin position="30"/>
        <end position="65"/>
    </location>
</feature>
<dbReference type="PROSITE" id="PS51257">
    <property type="entry name" value="PROKAR_LIPOPROTEIN"/>
    <property type="match status" value="1"/>
</dbReference>
<gene>
    <name evidence="3" type="ORF">SRB5_45250</name>
</gene>
<dbReference type="Proteomes" id="UP000466345">
    <property type="component" value="Unassembled WGS sequence"/>
</dbReference>